<dbReference type="Pfam" id="PF00271">
    <property type="entry name" value="Helicase_C"/>
    <property type="match status" value="1"/>
</dbReference>
<dbReference type="GO" id="GO:0005524">
    <property type="term" value="F:ATP binding"/>
    <property type="evidence" value="ECO:0007669"/>
    <property type="project" value="UniProtKB-KW"/>
</dbReference>
<organism evidence="15 16">
    <name type="scientific">Cryptococcus amylolentus CBS 6039</name>
    <dbReference type="NCBI Taxonomy" id="1295533"/>
    <lineage>
        <taxon>Eukaryota</taxon>
        <taxon>Fungi</taxon>
        <taxon>Dikarya</taxon>
        <taxon>Basidiomycota</taxon>
        <taxon>Agaricomycotina</taxon>
        <taxon>Tremellomycetes</taxon>
        <taxon>Tremellales</taxon>
        <taxon>Cryptococcaceae</taxon>
        <taxon>Cryptococcus</taxon>
    </lineage>
</organism>
<dbReference type="GO" id="GO:0003724">
    <property type="term" value="F:RNA helicase activity"/>
    <property type="evidence" value="ECO:0007669"/>
    <property type="project" value="UniProtKB-EC"/>
</dbReference>
<dbReference type="Pfam" id="PF00270">
    <property type="entry name" value="DEAD"/>
    <property type="match status" value="1"/>
</dbReference>
<proteinExistence type="predicted"/>
<dbReference type="OrthoDB" id="196131at2759"/>
<reference evidence="15 16" key="1">
    <citation type="submission" date="2016-06" db="EMBL/GenBank/DDBJ databases">
        <title>Evolution of pathogenesis and genome organization in the Tremellales.</title>
        <authorList>
            <person name="Cuomo C."/>
            <person name="Litvintseva A."/>
            <person name="Heitman J."/>
            <person name="Chen Y."/>
            <person name="Sun S."/>
            <person name="Springer D."/>
            <person name="Dromer F."/>
            <person name="Young S."/>
            <person name="Zeng Q."/>
            <person name="Chapman S."/>
            <person name="Gujja S."/>
            <person name="Saif S."/>
            <person name="Birren B."/>
        </authorList>
    </citation>
    <scope>NUCLEOTIDE SEQUENCE [LARGE SCALE GENOMIC DNA]</scope>
    <source>
        <strain evidence="15 16">CBS 6039</strain>
    </source>
</reference>
<evidence type="ECO:0000256" key="8">
    <source>
        <dbReference type="ARBA" id="ARBA00023242"/>
    </source>
</evidence>
<dbReference type="CDD" id="cd17966">
    <property type="entry name" value="DEADc_DDX5_DDX17"/>
    <property type="match status" value="1"/>
</dbReference>
<dbReference type="PROSITE" id="PS51194">
    <property type="entry name" value="HELICASE_CTER"/>
    <property type="match status" value="1"/>
</dbReference>
<feature type="compositionally biased region" description="Polar residues" evidence="11">
    <location>
        <begin position="46"/>
        <end position="55"/>
    </location>
</feature>
<feature type="domain" description="Helicase C-terminal" evidence="13">
    <location>
        <begin position="988"/>
        <end position="1134"/>
    </location>
</feature>
<dbReference type="InterPro" id="IPR014014">
    <property type="entry name" value="RNA_helicase_DEAD_Q_motif"/>
</dbReference>
<dbReference type="PROSITE" id="PS00039">
    <property type="entry name" value="DEAD_ATP_HELICASE"/>
    <property type="match status" value="1"/>
</dbReference>
<dbReference type="PROSITE" id="PS51192">
    <property type="entry name" value="HELICASE_ATP_BIND_1"/>
    <property type="match status" value="1"/>
</dbReference>
<dbReference type="InterPro" id="IPR011009">
    <property type="entry name" value="Kinase-like_dom_sf"/>
</dbReference>
<evidence type="ECO:0000256" key="2">
    <source>
        <dbReference type="ARBA" id="ARBA00012552"/>
    </source>
</evidence>
<dbReference type="RefSeq" id="XP_018995486.1">
    <property type="nucleotide sequence ID" value="XM_019136817.1"/>
</dbReference>
<dbReference type="GO" id="GO:0003676">
    <property type="term" value="F:nucleic acid binding"/>
    <property type="evidence" value="ECO:0007669"/>
    <property type="project" value="InterPro"/>
</dbReference>
<keyword evidence="6 15" id="KW-0347">Helicase</keyword>
<evidence type="ECO:0000256" key="4">
    <source>
        <dbReference type="ARBA" id="ARBA00022741"/>
    </source>
</evidence>
<dbReference type="GO" id="GO:0016787">
    <property type="term" value="F:hydrolase activity"/>
    <property type="evidence" value="ECO:0007669"/>
    <property type="project" value="UniProtKB-KW"/>
</dbReference>
<dbReference type="CDD" id="cd18787">
    <property type="entry name" value="SF2_C_DEAD"/>
    <property type="match status" value="1"/>
</dbReference>
<name>A0A1E3HX76_9TREE</name>
<dbReference type="Gene3D" id="3.40.50.300">
    <property type="entry name" value="P-loop containing nucleotide triphosphate hydrolases"/>
    <property type="match status" value="2"/>
</dbReference>
<dbReference type="FunFam" id="3.40.50.300:FF:000008">
    <property type="entry name" value="ATP-dependent RNA helicase RhlB"/>
    <property type="match status" value="1"/>
</dbReference>
<dbReference type="InterPro" id="IPR001650">
    <property type="entry name" value="Helicase_C-like"/>
</dbReference>
<feature type="compositionally biased region" description="Gly residues" evidence="11">
    <location>
        <begin position="1137"/>
        <end position="1177"/>
    </location>
</feature>
<dbReference type="EMBL" id="AWGJ01000004">
    <property type="protein sequence ID" value="ODN80920.1"/>
    <property type="molecule type" value="Genomic_DNA"/>
</dbReference>
<evidence type="ECO:0000256" key="5">
    <source>
        <dbReference type="ARBA" id="ARBA00022801"/>
    </source>
</evidence>
<dbReference type="Proteomes" id="UP000094065">
    <property type="component" value="Unassembled WGS sequence"/>
</dbReference>
<feature type="domain" description="DEAD-box RNA helicase Q" evidence="14">
    <location>
        <begin position="754"/>
        <end position="782"/>
    </location>
</feature>
<feature type="domain" description="Helicase ATP-binding" evidence="12">
    <location>
        <begin position="785"/>
        <end position="960"/>
    </location>
</feature>
<dbReference type="Gene3D" id="1.10.510.10">
    <property type="entry name" value="Transferase(Phosphotransferase) domain 1"/>
    <property type="match status" value="1"/>
</dbReference>
<dbReference type="SUPFAM" id="SSF56112">
    <property type="entry name" value="Protein kinase-like (PK-like)"/>
    <property type="match status" value="2"/>
</dbReference>
<feature type="region of interest" description="Disordered" evidence="11">
    <location>
        <begin position="41"/>
        <end position="60"/>
    </location>
</feature>
<feature type="compositionally biased region" description="Polar residues" evidence="11">
    <location>
        <begin position="202"/>
        <end position="220"/>
    </location>
</feature>
<dbReference type="InterPro" id="IPR014001">
    <property type="entry name" value="Helicase_ATP-bd"/>
</dbReference>
<evidence type="ECO:0000259" key="14">
    <source>
        <dbReference type="PROSITE" id="PS51195"/>
    </source>
</evidence>
<dbReference type="InterPro" id="IPR011545">
    <property type="entry name" value="DEAD/DEAH_box_helicase_dom"/>
</dbReference>
<evidence type="ECO:0000256" key="11">
    <source>
        <dbReference type="SAM" id="MobiDB-lite"/>
    </source>
</evidence>
<feature type="region of interest" description="Disordered" evidence="11">
    <location>
        <begin position="1136"/>
        <end position="1177"/>
    </location>
</feature>
<dbReference type="EC" id="3.6.4.13" evidence="2"/>
<evidence type="ECO:0000313" key="15">
    <source>
        <dbReference type="EMBL" id="ODN80920.1"/>
    </source>
</evidence>
<evidence type="ECO:0000256" key="9">
    <source>
        <dbReference type="ARBA" id="ARBA00069755"/>
    </source>
</evidence>
<dbReference type="STRING" id="1295533.A0A1E3HX76"/>
<protein>
    <recommendedName>
        <fullName evidence="9">ATP-dependent RNA helicase DBP2-A</fullName>
        <ecNumber evidence="2">3.6.4.13</ecNumber>
    </recommendedName>
</protein>
<keyword evidence="5" id="KW-0378">Hydrolase</keyword>
<evidence type="ECO:0000313" key="16">
    <source>
        <dbReference type="Proteomes" id="UP000094065"/>
    </source>
</evidence>
<dbReference type="PROSITE" id="PS51195">
    <property type="entry name" value="Q_MOTIF"/>
    <property type="match status" value="1"/>
</dbReference>
<dbReference type="InterPro" id="IPR027417">
    <property type="entry name" value="P-loop_NTPase"/>
</dbReference>
<dbReference type="AlphaFoldDB" id="A0A1E3HX76"/>
<feature type="region of interest" description="Disordered" evidence="11">
    <location>
        <begin position="189"/>
        <end position="255"/>
    </location>
</feature>
<dbReference type="SMART" id="SM00490">
    <property type="entry name" value="HELICc"/>
    <property type="match status" value="1"/>
</dbReference>
<gene>
    <name evidence="15" type="ORF">L202_03044</name>
</gene>
<keyword evidence="8" id="KW-0539">Nucleus</keyword>
<dbReference type="InterPro" id="IPR000629">
    <property type="entry name" value="RNA-helicase_DEAD-box_CS"/>
</dbReference>
<dbReference type="GO" id="GO:0005634">
    <property type="term" value="C:nucleus"/>
    <property type="evidence" value="ECO:0007669"/>
    <property type="project" value="UniProtKB-SubCell"/>
</dbReference>
<comment type="subcellular location">
    <subcellularLocation>
        <location evidence="1">Nucleus</location>
    </subcellularLocation>
</comment>
<keyword evidence="7" id="KW-0067">ATP-binding</keyword>
<feature type="short sequence motif" description="Q motif" evidence="10">
    <location>
        <begin position="754"/>
        <end position="782"/>
    </location>
</feature>
<comment type="caution">
    <text evidence="15">The sequence shown here is derived from an EMBL/GenBank/DDBJ whole genome shotgun (WGS) entry which is preliminary data.</text>
</comment>
<dbReference type="SUPFAM" id="SSF52540">
    <property type="entry name" value="P-loop containing nucleoside triphosphate hydrolases"/>
    <property type="match status" value="1"/>
</dbReference>
<accession>A0A1E3HX76</accession>
<evidence type="ECO:0000259" key="12">
    <source>
        <dbReference type="PROSITE" id="PS51192"/>
    </source>
</evidence>
<evidence type="ECO:0000256" key="7">
    <source>
        <dbReference type="ARBA" id="ARBA00022840"/>
    </source>
</evidence>
<evidence type="ECO:0000256" key="1">
    <source>
        <dbReference type="ARBA" id="ARBA00004123"/>
    </source>
</evidence>
<evidence type="ECO:0000256" key="6">
    <source>
        <dbReference type="ARBA" id="ARBA00022806"/>
    </source>
</evidence>
<evidence type="ECO:0000259" key="13">
    <source>
        <dbReference type="PROSITE" id="PS51194"/>
    </source>
</evidence>
<keyword evidence="4" id="KW-0547">Nucleotide-binding</keyword>
<keyword evidence="16" id="KW-1185">Reference proteome</keyword>
<feature type="compositionally biased region" description="Pro residues" evidence="11">
    <location>
        <begin position="189"/>
        <end position="199"/>
    </location>
</feature>
<dbReference type="PANTHER" id="PTHR47958">
    <property type="entry name" value="ATP-DEPENDENT RNA HELICASE DBP3"/>
    <property type="match status" value="1"/>
</dbReference>
<keyword evidence="3" id="KW-0963">Cytoplasm</keyword>
<dbReference type="SMART" id="SM00487">
    <property type="entry name" value="DEXDc"/>
    <property type="match status" value="1"/>
</dbReference>
<evidence type="ECO:0000256" key="3">
    <source>
        <dbReference type="ARBA" id="ARBA00022490"/>
    </source>
</evidence>
<dbReference type="FunFam" id="3.40.50.300:FF:000079">
    <property type="entry name" value="probable ATP-dependent RNA helicase DDX17"/>
    <property type="match status" value="1"/>
</dbReference>
<sequence>MKVNFTRTSSLCLWSAKAGKIIAIVEVKLRTVLTTAVEAGKGGAQSGASHSNQSQADKKVPVDEPNLEQLLLECSQEGGLKLILADRQVGGKVHPALRIVDDDGKIVPKWTHWADGLSQLWEELNHYKLDLVILTSYEVWIPFERDPVIKNLLRVGDPIYRKEPGTAPEPGKMSPMELVVASVFEREPPPPLNYTPRPLPVWSSSEASGNDSTQNGQNESGVGASGSRGTKSGYDKLGGTGGAGRDNAIDGDANIPRNQLAPVTLQVSMSNDRPPDALHYFKQHNLDNGYMAGRLSPCVIASLADDDTIHSGLPTSELEAHLALGSYISSGRLWDVYHSVLTVEGRVSKKLVAKVMCPDTYDEYYGGHKEFFEGPEEAVAAYRLEAALYSGPLARLQGGAVPAKYGSFSGTMSLGGIPGGYPLHIELMEDVGGPVAGEDELEYLPLQDRQAIRDLYHQIHAVRVLHCDVEPRHILRRADGRFALIDFDSSFVVKDGPEGEREVAKVLVPTQRAQFAANKDFLDNLRKIANCDREISLPIAFGKASYRAGFWSDEFETELHYEDEVERLPTDLSSDVRQQIMESYERLHKQGMLHVDINARHILRHPVDNKPRIIDFEGAKSISEARAALWDYDAGAEMERVRWMSYGGYGGGGGGYGGGGGGYGGGYGGGGGGYGGGGFGGGGYGGGGFGGDRMSNLGQGLQNIDWQTTTLTKFEKNFYVQDPRVTARSDSEIDAFRASKEMKIQGKNVPRPITTFDEAGFPDYIMTEIARMGFAAPSAIQCQAWPMALSGRDVVAVAETGSGKTISFALPAMVHINAQPLLAPGDGPIVLILAPTRELAVQIQAECTKFGASSRIRNTAIYGGAPKGPQIRDLQRGVEVCVATPGRLIDMLETGKTNLKRVTYLVMDEADRMLDMGFEPQIRKIVSQIRPDRQTLLFSATWPKEVQRLAMDFQHDFIQVNIGSLDLTANHNVAQHVEVCSDFDKRQKLLAHLEKISQENAKVLIFVGTKRVADDITKFLRMDGWPALAIHGDKQQAERDWVLAEFKSGRSPIMLATDVASRGLDVRDIGYVINYDFPNNCEDYIHRIGRTGRAGKTGTSYTYFTTENSKSARELVQILRESKAVIPPELEEMALYGGRGSGGGRGRGGRGGGRGRGGFGGGRGGGYGGGDGYNSRW</sequence>
<dbReference type="GeneID" id="30154353"/>
<evidence type="ECO:0000256" key="10">
    <source>
        <dbReference type="PROSITE-ProRule" id="PRU00552"/>
    </source>
</evidence>